<comment type="caution">
    <text evidence="2">The sequence shown here is derived from an EMBL/GenBank/DDBJ whole genome shotgun (WGS) entry which is preliminary data.</text>
</comment>
<name>A0A8J6AZ83_9EUKA</name>
<organism evidence="2 3">
    <name type="scientific">Carpediemonas membranifera</name>
    <dbReference type="NCBI Taxonomy" id="201153"/>
    <lineage>
        <taxon>Eukaryota</taxon>
        <taxon>Metamonada</taxon>
        <taxon>Carpediemonas-like organisms</taxon>
        <taxon>Carpediemonas</taxon>
    </lineage>
</organism>
<evidence type="ECO:0000256" key="1">
    <source>
        <dbReference type="SAM" id="Phobius"/>
    </source>
</evidence>
<feature type="transmembrane region" description="Helical" evidence="1">
    <location>
        <begin position="48"/>
        <end position="72"/>
    </location>
</feature>
<sequence length="128" mass="13772">MSFISAVKDQATADIDPSIALICIILNVVPIAGLGTLIGGISGSDSDIIVLGIVQMMLCIPWFMAFIVVAWIPFVGQVLYLAALATWLIVLVCNVIFGLYWGIVTYKNAAAKNEYQPANYAPMANAYQ</sequence>
<keyword evidence="1" id="KW-0472">Membrane</keyword>
<keyword evidence="1" id="KW-0812">Transmembrane</keyword>
<dbReference type="AlphaFoldDB" id="A0A8J6AZ83"/>
<reference evidence="2" key="1">
    <citation type="submission" date="2021-05" db="EMBL/GenBank/DDBJ databases">
        <title>A free-living protist that lacks canonical eukaryotic 1 DNA replication and segregation systems.</title>
        <authorList>
            <person name="Salas-Leiva D.E."/>
            <person name="Tromer E.C."/>
            <person name="Curtis B.A."/>
            <person name="Jerlstrom-Hultqvist J."/>
            <person name="Kolisko M."/>
            <person name="Yi Z."/>
            <person name="Salas-Leiva J.S."/>
            <person name="Gallot-Lavallee L."/>
            <person name="Kops G.J.P.L."/>
            <person name="Archibald J.M."/>
            <person name="Simpson A.G.B."/>
            <person name="Roger A.J."/>
        </authorList>
    </citation>
    <scope>NUCLEOTIDE SEQUENCE</scope>
    <source>
        <strain evidence="2">BICM</strain>
    </source>
</reference>
<feature type="transmembrane region" description="Helical" evidence="1">
    <location>
        <begin position="78"/>
        <end position="103"/>
    </location>
</feature>
<dbReference type="EMBL" id="JAHDYR010000040">
    <property type="protein sequence ID" value="KAG9392028.1"/>
    <property type="molecule type" value="Genomic_DNA"/>
</dbReference>
<dbReference type="Proteomes" id="UP000717585">
    <property type="component" value="Unassembled WGS sequence"/>
</dbReference>
<keyword evidence="1" id="KW-1133">Transmembrane helix</keyword>
<feature type="transmembrane region" description="Helical" evidence="1">
    <location>
        <begin position="19"/>
        <end position="41"/>
    </location>
</feature>
<evidence type="ECO:0000313" key="3">
    <source>
        <dbReference type="Proteomes" id="UP000717585"/>
    </source>
</evidence>
<accession>A0A8J6AZ83</accession>
<keyword evidence="3" id="KW-1185">Reference proteome</keyword>
<protein>
    <submittedName>
        <fullName evidence="2">Uncharacterized protein</fullName>
    </submittedName>
</protein>
<proteinExistence type="predicted"/>
<evidence type="ECO:0000313" key="2">
    <source>
        <dbReference type="EMBL" id="KAG9392028.1"/>
    </source>
</evidence>
<gene>
    <name evidence="2" type="ORF">J8273_6619</name>
</gene>